<dbReference type="InterPro" id="IPR036249">
    <property type="entry name" value="Thioredoxin-like_sf"/>
</dbReference>
<dbReference type="PANTHER" id="PTHR45694:SF18">
    <property type="entry name" value="GLUTAREDOXIN-1-RELATED"/>
    <property type="match status" value="1"/>
</dbReference>
<feature type="domain" description="Glutaredoxin" evidence="8">
    <location>
        <begin position="49"/>
        <end position="115"/>
    </location>
</feature>
<gene>
    <name evidence="9" type="ORF">LALA0_S11e00980g</name>
</gene>
<reference evidence="9 10" key="1">
    <citation type="submission" date="2014-12" db="EMBL/GenBank/DDBJ databases">
        <authorList>
            <person name="Neuveglise Cecile"/>
        </authorList>
    </citation>
    <scope>NUCLEOTIDE SEQUENCE [LARGE SCALE GENOMIC DNA]</scope>
    <source>
        <strain evidence="9 10">CBS 12615</strain>
    </source>
</reference>
<dbReference type="GO" id="GO:0004602">
    <property type="term" value="F:glutathione peroxidase activity"/>
    <property type="evidence" value="ECO:0007669"/>
    <property type="project" value="UniProtKB-EC"/>
</dbReference>
<comment type="catalytic activity">
    <reaction evidence="7">
        <text>RX + glutathione = an S-substituted glutathione + a halide anion + H(+)</text>
        <dbReference type="Rhea" id="RHEA:16437"/>
        <dbReference type="ChEBI" id="CHEBI:15378"/>
        <dbReference type="ChEBI" id="CHEBI:16042"/>
        <dbReference type="ChEBI" id="CHEBI:17792"/>
        <dbReference type="ChEBI" id="CHEBI:57925"/>
        <dbReference type="ChEBI" id="CHEBI:90779"/>
        <dbReference type="EC" id="2.5.1.18"/>
    </reaction>
</comment>
<evidence type="ECO:0000256" key="3">
    <source>
        <dbReference type="ARBA" id="ARBA00022982"/>
    </source>
</evidence>
<name>A0A0C7ND45_9SACH</name>
<keyword evidence="5" id="KW-0676">Redox-active center</keyword>
<dbReference type="HOGENOM" id="CLU_026126_7_2_1"/>
<keyword evidence="4" id="KW-1015">Disulfide bond</keyword>
<proteinExistence type="predicted"/>
<evidence type="ECO:0000256" key="7">
    <source>
        <dbReference type="ARBA" id="ARBA00047960"/>
    </source>
</evidence>
<organism evidence="9 10">
    <name type="scientific">Lachancea lanzarotensis</name>
    <dbReference type="NCBI Taxonomy" id="1245769"/>
    <lineage>
        <taxon>Eukaryota</taxon>
        <taxon>Fungi</taxon>
        <taxon>Dikarya</taxon>
        <taxon>Ascomycota</taxon>
        <taxon>Saccharomycotina</taxon>
        <taxon>Saccharomycetes</taxon>
        <taxon>Saccharomycetales</taxon>
        <taxon>Saccharomycetaceae</taxon>
        <taxon>Lachancea</taxon>
    </lineage>
</organism>
<dbReference type="PROSITE" id="PS51354">
    <property type="entry name" value="GLUTAREDOXIN_2"/>
    <property type="match status" value="1"/>
</dbReference>
<dbReference type="InterPro" id="IPR011899">
    <property type="entry name" value="Glutaredoxin_euk/vir"/>
</dbReference>
<dbReference type="EMBL" id="LN736370">
    <property type="protein sequence ID" value="CEP64299.1"/>
    <property type="molecule type" value="Genomic_DNA"/>
</dbReference>
<dbReference type="AlphaFoldDB" id="A0A0C7ND45"/>
<dbReference type="SUPFAM" id="SSF52833">
    <property type="entry name" value="Thioredoxin-like"/>
    <property type="match status" value="1"/>
</dbReference>
<evidence type="ECO:0000256" key="5">
    <source>
        <dbReference type="ARBA" id="ARBA00023284"/>
    </source>
</evidence>
<dbReference type="Proteomes" id="UP000054304">
    <property type="component" value="Unassembled WGS sequence"/>
</dbReference>
<dbReference type="PRINTS" id="PR00160">
    <property type="entry name" value="GLUTAREDOXIN"/>
</dbReference>
<dbReference type="STRING" id="1245769.A0A0C7ND45"/>
<dbReference type="GO" id="GO:0034599">
    <property type="term" value="P:cellular response to oxidative stress"/>
    <property type="evidence" value="ECO:0007669"/>
    <property type="project" value="TreeGrafter"/>
</dbReference>
<dbReference type="Gene3D" id="3.40.30.10">
    <property type="entry name" value="Glutaredoxin"/>
    <property type="match status" value="1"/>
</dbReference>
<dbReference type="FunFam" id="3.40.30.10:FF:000026">
    <property type="entry name" value="Glutaredoxin 2"/>
    <property type="match status" value="1"/>
</dbReference>
<accession>A0A0C7ND45</accession>
<evidence type="ECO:0000259" key="8">
    <source>
        <dbReference type="Pfam" id="PF00462"/>
    </source>
</evidence>
<evidence type="ECO:0000313" key="9">
    <source>
        <dbReference type="EMBL" id="CEP64299.1"/>
    </source>
</evidence>
<dbReference type="InterPro" id="IPR011767">
    <property type="entry name" value="GLR_AS"/>
</dbReference>
<keyword evidence="10" id="KW-1185">Reference proteome</keyword>
<evidence type="ECO:0000313" key="10">
    <source>
        <dbReference type="Proteomes" id="UP000054304"/>
    </source>
</evidence>
<keyword evidence="3" id="KW-0249">Electron transport</keyword>
<evidence type="ECO:0000256" key="4">
    <source>
        <dbReference type="ARBA" id="ARBA00023157"/>
    </source>
</evidence>
<dbReference type="InterPro" id="IPR014025">
    <property type="entry name" value="Glutaredoxin_subgr"/>
</dbReference>
<comment type="catalytic activity">
    <reaction evidence="1">
        <text>2 glutathione + H2O2 = glutathione disulfide + 2 H2O</text>
        <dbReference type="Rhea" id="RHEA:16833"/>
        <dbReference type="ChEBI" id="CHEBI:15377"/>
        <dbReference type="ChEBI" id="CHEBI:16240"/>
        <dbReference type="ChEBI" id="CHEBI:57925"/>
        <dbReference type="ChEBI" id="CHEBI:58297"/>
        <dbReference type="EC" id="1.11.1.9"/>
    </reaction>
</comment>
<dbReference type="CDD" id="cd03419">
    <property type="entry name" value="GRX_GRXh_1_2_like"/>
    <property type="match status" value="1"/>
</dbReference>
<evidence type="ECO:0000256" key="6">
    <source>
        <dbReference type="ARBA" id="ARBA00035808"/>
    </source>
</evidence>
<dbReference type="Pfam" id="PF00462">
    <property type="entry name" value="Glutaredoxin"/>
    <property type="match status" value="1"/>
</dbReference>
<dbReference type="GeneID" id="34687847"/>
<dbReference type="OrthoDB" id="418495at2759"/>
<evidence type="ECO:0000256" key="1">
    <source>
        <dbReference type="ARBA" id="ARBA00000217"/>
    </source>
</evidence>
<dbReference type="GO" id="GO:0005634">
    <property type="term" value="C:nucleus"/>
    <property type="evidence" value="ECO:0007669"/>
    <property type="project" value="TreeGrafter"/>
</dbReference>
<evidence type="ECO:0000256" key="2">
    <source>
        <dbReference type="ARBA" id="ARBA00022448"/>
    </source>
</evidence>
<comment type="catalytic activity">
    <reaction evidence="6">
        <text>1-chloro-2,4-dinitrobenzene + glutathione = 2,4-dinitrophenyl-S-glutathione + chloride + H(+)</text>
        <dbReference type="Rhea" id="RHEA:51220"/>
        <dbReference type="ChEBI" id="CHEBI:15378"/>
        <dbReference type="ChEBI" id="CHEBI:17996"/>
        <dbReference type="ChEBI" id="CHEBI:34718"/>
        <dbReference type="ChEBI" id="CHEBI:57925"/>
        <dbReference type="ChEBI" id="CHEBI:133977"/>
        <dbReference type="EC" id="2.5.1.18"/>
    </reaction>
</comment>
<dbReference type="NCBIfam" id="TIGR02180">
    <property type="entry name" value="GRX_euk"/>
    <property type="match status" value="1"/>
</dbReference>
<dbReference type="PANTHER" id="PTHR45694">
    <property type="entry name" value="GLUTAREDOXIN 2"/>
    <property type="match status" value="1"/>
</dbReference>
<dbReference type="RefSeq" id="XP_022630507.1">
    <property type="nucleotide sequence ID" value="XM_022775125.1"/>
</dbReference>
<dbReference type="InterPro" id="IPR002109">
    <property type="entry name" value="Glutaredoxin"/>
</dbReference>
<dbReference type="GO" id="GO:0004364">
    <property type="term" value="F:glutathione transferase activity"/>
    <property type="evidence" value="ECO:0007669"/>
    <property type="project" value="UniProtKB-EC"/>
</dbReference>
<dbReference type="GO" id="GO:0015038">
    <property type="term" value="F:glutathione disulfide oxidoreductase activity"/>
    <property type="evidence" value="ECO:0007669"/>
    <property type="project" value="TreeGrafter"/>
</dbReference>
<sequence length="139" mass="15340">MEISKPLVLVVLIATVFVFRRFFSSVFGSMTASPETVQKVQGFIKDNKIFVASKTYCPYCQATLKLLFEDKKLSKDQVLLLQLDTIKEGSEIQEALQEITGQRTVPNVFISGKHIGGNSDLQALESSGKLDALLQKALA</sequence>
<protein>
    <submittedName>
        <fullName evidence="9">LALA0S11e00980g1_1</fullName>
    </submittedName>
</protein>
<dbReference type="PROSITE" id="PS00195">
    <property type="entry name" value="GLUTAREDOXIN_1"/>
    <property type="match status" value="1"/>
</dbReference>
<keyword evidence="2" id="KW-0813">Transport</keyword>
<dbReference type="GO" id="GO:0005737">
    <property type="term" value="C:cytoplasm"/>
    <property type="evidence" value="ECO:0007669"/>
    <property type="project" value="TreeGrafter"/>
</dbReference>